<dbReference type="CDD" id="cd03801">
    <property type="entry name" value="GT4_PimA-like"/>
    <property type="match status" value="1"/>
</dbReference>
<feature type="domain" description="Glycosyl transferase family 1" evidence="2">
    <location>
        <begin position="228"/>
        <end position="395"/>
    </location>
</feature>
<dbReference type="GO" id="GO:0009103">
    <property type="term" value="P:lipopolysaccharide biosynthetic process"/>
    <property type="evidence" value="ECO:0007669"/>
    <property type="project" value="TreeGrafter"/>
</dbReference>
<keyword evidence="1 3" id="KW-0808">Transferase</keyword>
<dbReference type="PANTHER" id="PTHR46401:SF2">
    <property type="entry name" value="GLYCOSYLTRANSFERASE WBBK-RELATED"/>
    <property type="match status" value="1"/>
</dbReference>
<dbReference type="Pfam" id="PF00534">
    <property type="entry name" value="Glycos_transf_1"/>
    <property type="match status" value="1"/>
</dbReference>
<dbReference type="Proteomes" id="UP000243525">
    <property type="component" value="Unassembled WGS sequence"/>
</dbReference>
<dbReference type="AlphaFoldDB" id="A0A2T5C0V8"/>
<sequence>MKVLFIIPGAGDQFYCGNCFRDNLYASALRKAGHDVVITPLYLPLKHASFQSDSPLFFPATTYYLAHKFFRKSKMPAWMEQLTGSDFMLNYAASKSGTTTPKGLEELTLSMITGEDPVFITEINKMIEWIGTSEKPDIIHLSSSLLIGIAKFLRTQLQVPIVCSLQDEEVWIDKMEERYANRAWQQIDNATQFVDKLITTSDYYRAIAQKKLSGNRKIELVYPGFDEEKYPNPASPKVPVIGFFYRMCEKSGLHILVDAFLKLKEQNTIPDLKLKVGGGFNDLDKKFLNELKSKLRPYHDDVDFQETYNIDLHREFYQSISVLSVPLTFDEGIGLYLCEAFAAGVPVVEPATGSIPEIVADAGILYQPNTADALAKALEQAFSDSSSFNELRNKAILLGKERYNASVMVDKLLDVYKNCINN</sequence>
<protein>
    <submittedName>
        <fullName evidence="3">Glycosyltransferase involved in cell wall biosynthesis</fullName>
    </submittedName>
</protein>
<dbReference type="OrthoDB" id="9810929at2"/>
<evidence type="ECO:0000313" key="4">
    <source>
        <dbReference type="Proteomes" id="UP000243525"/>
    </source>
</evidence>
<dbReference type="GO" id="GO:0016757">
    <property type="term" value="F:glycosyltransferase activity"/>
    <property type="evidence" value="ECO:0007669"/>
    <property type="project" value="InterPro"/>
</dbReference>
<evidence type="ECO:0000313" key="3">
    <source>
        <dbReference type="EMBL" id="PTN08218.1"/>
    </source>
</evidence>
<organism evidence="3 4">
    <name type="scientific">Mangrovibacterium marinum</name>
    <dbReference type="NCBI Taxonomy" id="1639118"/>
    <lineage>
        <taxon>Bacteria</taxon>
        <taxon>Pseudomonadati</taxon>
        <taxon>Bacteroidota</taxon>
        <taxon>Bacteroidia</taxon>
        <taxon>Marinilabiliales</taxon>
        <taxon>Prolixibacteraceae</taxon>
        <taxon>Mangrovibacterium</taxon>
    </lineage>
</organism>
<dbReference type="InterPro" id="IPR001296">
    <property type="entry name" value="Glyco_trans_1"/>
</dbReference>
<comment type="caution">
    <text evidence="3">The sequence shown here is derived from an EMBL/GenBank/DDBJ whole genome shotgun (WGS) entry which is preliminary data.</text>
</comment>
<proteinExistence type="predicted"/>
<dbReference type="RefSeq" id="WP_107822660.1">
    <property type="nucleotide sequence ID" value="NZ_QAAD01000010.1"/>
</dbReference>
<gene>
    <name evidence="3" type="ORF">C8N47_110104</name>
</gene>
<evidence type="ECO:0000259" key="2">
    <source>
        <dbReference type="Pfam" id="PF00534"/>
    </source>
</evidence>
<dbReference type="SUPFAM" id="SSF53756">
    <property type="entry name" value="UDP-Glycosyltransferase/glycogen phosphorylase"/>
    <property type="match status" value="1"/>
</dbReference>
<reference evidence="3 4" key="1">
    <citation type="submission" date="2018-04" db="EMBL/GenBank/DDBJ databases">
        <title>Genomic Encyclopedia of Archaeal and Bacterial Type Strains, Phase II (KMG-II): from individual species to whole genera.</title>
        <authorList>
            <person name="Goeker M."/>
        </authorList>
    </citation>
    <scope>NUCLEOTIDE SEQUENCE [LARGE SCALE GENOMIC DNA]</scope>
    <source>
        <strain evidence="3 4">DSM 28823</strain>
    </source>
</reference>
<name>A0A2T5C0V8_9BACT</name>
<accession>A0A2T5C0V8</accession>
<keyword evidence="4" id="KW-1185">Reference proteome</keyword>
<dbReference type="Gene3D" id="3.40.50.2000">
    <property type="entry name" value="Glycogen Phosphorylase B"/>
    <property type="match status" value="2"/>
</dbReference>
<dbReference type="EMBL" id="QAAD01000010">
    <property type="protein sequence ID" value="PTN08218.1"/>
    <property type="molecule type" value="Genomic_DNA"/>
</dbReference>
<dbReference type="PANTHER" id="PTHR46401">
    <property type="entry name" value="GLYCOSYLTRANSFERASE WBBK-RELATED"/>
    <property type="match status" value="1"/>
</dbReference>
<evidence type="ECO:0000256" key="1">
    <source>
        <dbReference type="ARBA" id="ARBA00022679"/>
    </source>
</evidence>